<keyword evidence="1" id="KW-0472">Membrane</keyword>
<gene>
    <name evidence="2" type="ORF">H8J20_14690</name>
</gene>
<reference evidence="2" key="1">
    <citation type="submission" date="2020-08" db="EMBL/GenBank/DDBJ databases">
        <title>Food and environmental bacterial isolates.</title>
        <authorList>
            <person name="Richter L."/>
            <person name="Du Plessis E.M."/>
            <person name="Duvenage S."/>
            <person name="Allam M."/>
            <person name="Korsten L."/>
        </authorList>
    </citation>
    <scope>NUCLEOTIDE SEQUENCE</scope>
    <source>
        <strain evidence="2">UPMP2127</strain>
    </source>
</reference>
<name>A0AAW3WQK7_SERFO</name>
<organism evidence="2 3">
    <name type="scientific">Serratia fonticola</name>
    <dbReference type="NCBI Taxonomy" id="47917"/>
    <lineage>
        <taxon>Bacteria</taxon>
        <taxon>Pseudomonadati</taxon>
        <taxon>Pseudomonadota</taxon>
        <taxon>Gammaproteobacteria</taxon>
        <taxon>Enterobacterales</taxon>
        <taxon>Yersiniaceae</taxon>
        <taxon>Serratia</taxon>
    </lineage>
</organism>
<keyword evidence="1" id="KW-0812">Transmembrane</keyword>
<dbReference type="RefSeq" id="WP_179252940.1">
    <property type="nucleotide sequence ID" value="NZ_JACBIV010000012.1"/>
</dbReference>
<evidence type="ECO:0000256" key="1">
    <source>
        <dbReference type="SAM" id="Phobius"/>
    </source>
</evidence>
<accession>A0AAW3WQK7</accession>
<dbReference type="Proteomes" id="UP000659084">
    <property type="component" value="Unassembled WGS sequence"/>
</dbReference>
<evidence type="ECO:0000313" key="2">
    <source>
        <dbReference type="EMBL" id="MBC3213395.1"/>
    </source>
</evidence>
<keyword evidence="1" id="KW-1133">Transmembrane helix</keyword>
<dbReference type="EMBL" id="JACNYO010000014">
    <property type="protein sequence ID" value="MBC3213395.1"/>
    <property type="molecule type" value="Genomic_DNA"/>
</dbReference>
<proteinExistence type="predicted"/>
<dbReference type="AlphaFoldDB" id="A0AAW3WQK7"/>
<comment type="caution">
    <text evidence="2">The sequence shown here is derived from an EMBL/GenBank/DDBJ whole genome shotgun (WGS) entry which is preliminary data.</text>
</comment>
<sequence>MKMNEHPNNVVTQLFAWLAAIASAAGITTQDLIFIAFGAVGVIISVLSFALGRIDARAKRLNEQRRTELYAAYLKRRIDRPAVAEDDADRYVSLPGEELKHE</sequence>
<feature type="transmembrane region" description="Helical" evidence="1">
    <location>
        <begin position="34"/>
        <end position="56"/>
    </location>
</feature>
<evidence type="ECO:0000313" key="3">
    <source>
        <dbReference type="Proteomes" id="UP000659084"/>
    </source>
</evidence>
<evidence type="ECO:0008006" key="4">
    <source>
        <dbReference type="Google" id="ProtNLM"/>
    </source>
</evidence>
<protein>
    <recommendedName>
        <fullName evidence="4">Holin</fullName>
    </recommendedName>
</protein>